<protein>
    <submittedName>
        <fullName evidence="1">Uncharacterized protein</fullName>
    </submittedName>
</protein>
<dbReference type="Proteomes" id="UP001199044">
    <property type="component" value="Unassembled WGS sequence"/>
</dbReference>
<evidence type="ECO:0000313" key="2">
    <source>
        <dbReference type="Proteomes" id="UP001199044"/>
    </source>
</evidence>
<gene>
    <name evidence="1" type="ORF">LDJ79_16240</name>
</gene>
<sequence>MSILLALGNKRWFASKPCTAGIFAVESLRNKVQSSLTSGHFDCLENRLTLQEMQSIEEHYRFKDYKAIQELFEQYVVLMRLVKQEKNSAKVNCLTGELGVVLSHLEKRL</sequence>
<accession>A0ABS7YTQ0</accession>
<dbReference type="EMBL" id="JAIWIU010000116">
    <property type="protein sequence ID" value="MCA2017675.1"/>
    <property type="molecule type" value="Genomic_DNA"/>
</dbReference>
<dbReference type="RefSeq" id="WP_156430450.1">
    <property type="nucleotide sequence ID" value="NZ_AP014635.1"/>
</dbReference>
<reference evidence="2" key="1">
    <citation type="submission" date="2023-07" db="EMBL/GenBank/DDBJ databases">
        <title>Molecular identification of indigenous halophilic bacteria isolated from red sea cost, biodegradation of synthetic dyes and assessment of degraded metabolite toxicity.</title>
        <authorList>
            <person name="Chaieb K."/>
            <person name="Altayb H.N."/>
        </authorList>
    </citation>
    <scope>NUCLEOTIDE SEQUENCE [LARGE SCALE GENOMIC DNA]</scope>
    <source>
        <strain evidence="2">K20</strain>
    </source>
</reference>
<proteinExistence type="predicted"/>
<evidence type="ECO:0000313" key="1">
    <source>
        <dbReference type="EMBL" id="MCA2017675.1"/>
    </source>
</evidence>
<organism evidence="1 2">
    <name type="scientific">Vibrio tritonius</name>
    <dbReference type="NCBI Taxonomy" id="1435069"/>
    <lineage>
        <taxon>Bacteria</taxon>
        <taxon>Pseudomonadati</taxon>
        <taxon>Pseudomonadota</taxon>
        <taxon>Gammaproteobacteria</taxon>
        <taxon>Vibrionales</taxon>
        <taxon>Vibrionaceae</taxon>
        <taxon>Vibrio</taxon>
    </lineage>
</organism>
<name>A0ABS7YTQ0_9VIBR</name>
<keyword evidence="2" id="KW-1185">Reference proteome</keyword>
<comment type="caution">
    <text evidence="1">The sequence shown here is derived from an EMBL/GenBank/DDBJ whole genome shotgun (WGS) entry which is preliminary data.</text>
</comment>